<evidence type="ECO:0000259" key="5">
    <source>
        <dbReference type="Pfam" id="PF25975"/>
    </source>
</evidence>
<evidence type="ECO:0000259" key="4">
    <source>
        <dbReference type="Pfam" id="PF25973"/>
    </source>
</evidence>
<dbReference type="PROSITE" id="PS51257">
    <property type="entry name" value="PROKAR_LIPOPROTEIN"/>
    <property type="match status" value="1"/>
</dbReference>
<sequence length="368" mass="39927">MKRFTAACGVVLIAASCHHPDKGKEIVTFEGRGDTVFVPAASPLSAKIHLHTITEAPYQLQLLTAGIVKAIPNNYAEIAPPFAGRVVKSYVRLGDKVHAGSPLFAISSPDFYTAQKAWFQAHQLYEQAVLAQKRQQDLHQHAVGAARDLEEANTNLAVQRQELENAAAALKVFNIDPQHQVLGEPLIVRSPIGGEVISNKLVSGQFLKAEDGAVAVVAQLSQVWIAGQVKEKDLRFIHEGDAVNMEVTALPDTAFSGKVFHVSRVINEETRAAEVLMICENPAHQLKPGMYASVNFQDAPEKVIAVPARAVMQDNNSSYVFAEVAPGTYVRRKVVTGETKGPQLIIRSGLKPQDKIIGEGAFYLSAVK</sequence>
<dbReference type="Gene3D" id="2.40.30.170">
    <property type="match status" value="1"/>
</dbReference>
<dbReference type="GO" id="GO:0016020">
    <property type="term" value="C:membrane"/>
    <property type="evidence" value="ECO:0007669"/>
    <property type="project" value="InterPro"/>
</dbReference>
<gene>
    <name evidence="6" type="ORF">DF182_22975</name>
</gene>
<dbReference type="InterPro" id="IPR058649">
    <property type="entry name" value="CzcB_C"/>
</dbReference>
<evidence type="ECO:0000313" key="6">
    <source>
        <dbReference type="EMBL" id="RBL89387.1"/>
    </source>
</evidence>
<evidence type="ECO:0000259" key="3">
    <source>
        <dbReference type="Pfam" id="PF25954"/>
    </source>
</evidence>
<dbReference type="PANTHER" id="PTHR30097">
    <property type="entry name" value="CATION EFFLUX SYSTEM PROTEIN CUSB"/>
    <property type="match status" value="1"/>
</dbReference>
<dbReference type="Pfam" id="PF25975">
    <property type="entry name" value="CzcB_C"/>
    <property type="match status" value="1"/>
</dbReference>
<comment type="caution">
    <text evidence="6">The sequence shown here is derived from an EMBL/GenBank/DDBJ whole genome shotgun (WGS) entry which is preliminary data.</text>
</comment>
<dbReference type="Gene3D" id="2.40.420.20">
    <property type="match status" value="1"/>
</dbReference>
<dbReference type="Gene3D" id="2.40.50.100">
    <property type="match status" value="1"/>
</dbReference>
<reference evidence="6 7" key="1">
    <citation type="submission" date="2018-05" db="EMBL/GenBank/DDBJ databases">
        <title>Chitinophaga sp. K3CV102501T nov., isolated from isolated from a monsoon evergreen broad-leaved forest soil.</title>
        <authorList>
            <person name="Lv Y."/>
        </authorList>
    </citation>
    <scope>NUCLEOTIDE SEQUENCE [LARGE SCALE GENOMIC DNA]</scope>
    <source>
        <strain evidence="6 7">GDMCC 1.1325</strain>
    </source>
</reference>
<dbReference type="AlphaFoldDB" id="A0A365XSP2"/>
<dbReference type="InterPro" id="IPR051909">
    <property type="entry name" value="MFP_Cation_Efflux"/>
</dbReference>
<feature type="domain" description="CzcB-like C-terminal circularly permuted SH3-like" evidence="5">
    <location>
        <begin position="304"/>
        <end position="364"/>
    </location>
</feature>
<dbReference type="RefSeq" id="WP_113618131.1">
    <property type="nucleotide sequence ID" value="NZ_QFFJ01000002.1"/>
</dbReference>
<dbReference type="Proteomes" id="UP000253410">
    <property type="component" value="Unassembled WGS sequence"/>
</dbReference>
<dbReference type="Pfam" id="PF25954">
    <property type="entry name" value="Beta-barrel_RND_2"/>
    <property type="match status" value="1"/>
</dbReference>
<accession>A0A365XSP2</accession>
<dbReference type="EMBL" id="QFFJ01000002">
    <property type="protein sequence ID" value="RBL89387.1"/>
    <property type="molecule type" value="Genomic_DNA"/>
</dbReference>
<dbReference type="NCBIfam" id="TIGR01730">
    <property type="entry name" value="RND_mfp"/>
    <property type="match status" value="1"/>
</dbReference>
<dbReference type="OrthoDB" id="998050at2"/>
<comment type="similarity">
    <text evidence="1">Belongs to the membrane fusion protein (MFP) (TC 8.A.1) family.</text>
</comment>
<organism evidence="6 7">
    <name type="scientific">Chitinophaga flava</name>
    <dbReference type="NCBI Taxonomy" id="2259036"/>
    <lineage>
        <taxon>Bacteria</taxon>
        <taxon>Pseudomonadati</taxon>
        <taxon>Bacteroidota</taxon>
        <taxon>Chitinophagia</taxon>
        <taxon>Chitinophagales</taxon>
        <taxon>Chitinophagaceae</taxon>
        <taxon>Chitinophaga</taxon>
    </lineage>
</organism>
<dbReference type="InterPro" id="IPR006143">
    <property type="entry name" value="RND_pump_MFP"/>
</dbReference>
<dbReference type="InterPro" id="IPR058647">
    <property type="entry name" value="BSH_CzcB-like"/>
</dbReference>
<feature type="domain" description="CusB-like beta-barrel" evidence="3">
    <location>
        <begin position="222"/>
        <end position="298"/>
    </location>
</feature>
<protein>
    <submittedName>
        <fullName evidence="6">Efflux RND transporter periplasmic adaptor subunit</fullName>
    </submittedName>
</protein>
<dbReference type="SUPFAM" id="SSF111369">
    <property type="entry name" value="HlyD-like secretion proteins"/>
    <property type="match status" value="1"/>
</dbReference>
<evidence type="ECO:0000313" key="7">
    <source>
        <dbReference type="Proteomes" id="UP000253410"/>
    </source>
</evidence>
<feature type="domain" description="CzcB-like barrel-sandwich hybrid" evidence="4">
    <location>
        <begin position="76"/>
        <end position="215"/>
    </location>
</feature>
<dbReference type="Gene3D" id="1.10.287.470">
    <property type="entry name" value="Helix hairpin bin"/>
    <property type="match status" value="1"/>
</dbReference>
<dbReference type="GO" id="GO:0022857">
    <property type="term" value="F:transmembrane transporter activity"/>
    <property type="evidence" value="ECO:0007669"/>
    <property type="project" value="InterPro"/>
</dbReference>
<evidence type="ECO:0000256" key="2">
    <source>
        <dbReference type="ARBA" id="ARBA00022448"/>
    </source>
</evidence>
<dbReference type="FunFam" id="2.40.30.170:FF:000010">
    <property type="entry name" value="Efflux RND transporter periplasmic adaptor subunit"/>
    <property type="match status" value="1"/>
</dbReference>
<proteinExistence type="inferred from homology"/>
<keyword evidence="7" id="KW-1185">Reference proteome</keyword>
<name>A0A365XSP2_9BACT</name>
<dbReference type="PANTHER" id="PTHR30097:SF16">
    <property type="entry name" value="CATION EFFLUX SYSTEM (CZCB-LIKE)"/>
    <property type="match status" value="1"/>
</dbReference>
<evidence type="ECO:0000256" key="1">
    <source>
        <dbReference type="ARBA" id="ARBA00009477"/>
    </source>
</evidence>
<dbReference type="InterPro" id="IPR058792">
    <property type="entry name" value="Beta-barrel_RND_2"/>
</dbReference>
<dbReference type="Pfam" id="PF25973">
    <property type="entry name" value="BSH_CzcB"/>
    <property type="match status" value="1"/>
</dbReference>
<keyword evidence="2" id="KW-0813">Transport</keyword>